<dbReference type="Gene3D" id="3.30.70.100">
    <property type="match status" value="1"/>
</dbReference>
<name>A0ABT5SS39_9PSEU</name>
<proteinExistence type="predicted"/>
<dbReference type="RefSeq" id="WP_274200196.1">
    <property type="nucleotide sequence ID" value="NZ_JAQZAO010000004.1"/>
</dbReference>
<dbReference type="EMBL" id="JAQZAO010000004">
    <property type="protein sequence ID" value="MDD7965648.1"/>
    <property type="molecule type" value="Genomic_DNA"/>
</dbReference>
<gene>
    <name evidence="1" type="ORF">PGB27_09850</name>
</gene>
<dbReference type="SUPFAM" id="SSF54909">
    <property type="entry name" value="Dimeric alpha+beta barrel"/>
    <property type="match status" value="1"/>
</dbReference>
<keyword evidence="2" id="KW-1185">Reference proteome</keyword>
<evidence type="ECO:0000313" key="2">
    <source>
        <dbReference type="Proteomes" id="UP001300763"/>
    </source>
</evidence>
<evidence type="ECO:0000313" key="1">
    <source>
        <dbReference type="EMBL" id="MDD7965648.1"/>
    </source>
</evidence>
<protein>
    <submittedName>
        <fullName evidence="1">YdhR family protein</fullName>
    </submittedName>
</protein>
<sequence length="103" mass="10812">MYALLITFTSSVAAEDMADDAAHFAEAVRSVPGFVAKTWLHDGAHHGGFYLFTDRAAAEAYRDGPLVAGLRAHPAFSDLEVRGWPTNTELGALTGAIPAPAAA</sequence>
<comment type="caution">
    <text evidence="1">The sequence shown here is derived from an EMBL/GenBank/DDBJ whole genome shotgun (WGS) entry which is preliminary data.</text>
</comment>
<dbReference type="InterPro" id="IPR014910">
    <property type="entry name" value="YdhR"/>
</dbReference>
<accession>A0ABT5SS39</accession>
<reference evidence="1 2" key="1">
    <citation type="submission" date="2023-02" db="EMBL/GenBank/DDBJ databases">
        <title>Genome sequencing required for Actinomycetospora new species description.</title>
        <authorList>
            <person name="Saimee Y."/>
            <person name="Duangmal K."/>
        </authorList>
    </citation>
    <scope>NUCLEOTIDE SEQUENCE [LARGE SCALE GENOMIC DNA]</scope>
    <source>
        <strain evidence="1 2">DW7H6</strain>
    </source>
</reference>
<dbReference type="Pfam" id="PF08803">
    <property type="entry name" value="ydhR"/>
    <property type="match status" value="1"/>
</dbReference>
<dbReference type="Proteomes" id="UP001300763">
    <property type="component" value="Unassembled WGS sequence"/>
</dbReference>
<organism evidence="1 2">
    <name type="scientific">Actinomycetospora lemnae</name>
    <dbReference type="NCBI Taxonomy" id="3019891"/>
    <lineage>
        <taxon>Bacteria</taxon>
        <taxon>Bacillati</taxon>
        <taxon>Actinomycetota</taxon>
        <taxon>Actinomycetes</taxon>
        <taxon>Pseudonocardiales</taxon>
        <taxon>Pseudonocardiaceae</taxon>
        <taxon>Actinomycetospora</taxon>
    </lineage>
</organism>
<dbReference type="InterPro" id="IPR011008">
    <property type="entry name" value="Dimeric_a/b-barrel"/>
</dbReference>